<feature type="signal peptide" evidence="1">
    <location>
        <begin position="1"/>
        <end position="27"/>
    </location>
</feature>
<comment type="caution">
    <text evidence="2">The sequence shown here is derived from an EMBL/GenBank/DDBJ whole genome shotgun (WGS) entry which is preliminary data.</text>
</comment>
<evidence type="ECO:0000313" key="2">
    <source>
        <dbReference type="EMBL" id="PPQ81387.1"/>
    </source>
</evidence>
<dbReference type="EMBL" id="NHYD01003260">
    <property type="protein sequence ID" value="PPQ81387.1"/>
    <property type="molecule type" value="Genomic_DNA"/>
</dbReference>
<dbReference type="AlphaFoldDB" id="A0A409WSB9"/>
<gene>
    <name evidence="2" type="ORF">CVT25_015908</name>
</gene>
<evidence type="ECO:0000256" key="1">
    <source>
        <dbReference type="SAM" id="SignalP"/>
    </source>
</evidence>
<feature type="chain" id="PRO_5019057450" description="Hydrophobin" evidence="1">
    <location>
        <begin position="28"/>
        <end position="169"/>
    </location>
</feature>
<name>A0A409WSB9_PSICY</name>
<sequence>MKFTSAIALVLATLPFMVVMAATDADAADCVIFCCDAVFQGVLPSGNTGINCSPNDVDCVQSGRFLACCENNNRRRRSVEAQGLSNLVHATPPARPHHTRPSPPGVLPSHVDTLEGVEACRNVVDAERSVEVEERRSYEDIVRSVDTARTLCPSEVEAISKNGVSDALC</sequence>
<keyword evidence="3" id="KW-1185">Reference proteome</keyword>
<reference evidence="2 3" key="1">
    <citation type="journal article" date="2018" name="Evol. Lett.">
        <title>Horizontal gene cluster transfer increased hallucinogenic mushroom diversity.</title>
        <authorList>
            <person name="Reynolds H.T."/>
            <person name="Vijayakumar V."/>
            <person name="Gluck-Thaler E."/>
            <person name="Korotkin H.B."/>
            <person name="Matheny P.B."/>
            <person name="Slot J.C."/>
        </authorList>
    </citation>
    <scope>NUCLEOTIDE SEQUENCE [LARGE SCALE GENOMIC DNA]</scope>
    <source>
        <strain evidence="2 3">2631</strain>
    </source>
</reference>
<accession>A0A409WSB9</accession>
<evidence type="ECO:0008006" key="4">
    <source>
        <dbReference type="Google" id="ProtNLM"/>
    </source>
</evidence>
<dbReference type="InParanoid" id="A0A409WSB9"/>
<evidence type="ECO:0000313" key="3">
    <source>
        <dbReference type="Proteomes" id="UP000283269"/>
    </source>
</evidence>
<dbReference type="Proteomes" id="UP000283269">
    <property type="component" value="Unassembled WGS sequence"/>
</dbReference>
<keyword evidence="1" id="KW-0732">Signal</keyword>
<protein>
    <recommendedName>
        <fullName evidence="4">Hydrophobin</fullName>
    </recommendedName>
</protein>
<organism evidence="2 3">
    <name type="scientific">Psilocybe cyanescens</name>
    <dbReference type="NCBI Taxonomy" id="93625"/>
    <lineage>
        <taxon>Eukaryota</taxon>
        <taxon>Fungi</taxon>
        <taxon>Dikarya</taxon>
        <taxon>Basidiomycota</taxon>
        <taxon>Agaricomycotina</taxon>
        <taxon>Agaricomycetes</taxon>
        <taxon>Agaricomycetidae</taxon>
        <taxon>Agaricales</taxon>
        <taxon>Agaricineae</taxon>
        <taxon>Strophariaceae</taxon>
        <taxon>Psilocybe</taxon>
    </lineage>
</organism>
<proteinExistence type="predicted"/>